<protein>
    <submittedName>
        <fullName evidence="3">Uncharacterized protein</fullName>
    </submittedName>
</protein>
<evidence type="ECO:0000256" key="1">
    <source>
        <dbReference type="SAM" id="MobiDB-lite"/>
    </source>
</evidence>
<organism evidence="3 4">
    <name type="scientific">Ammonicoccus fulvus</name>
    <dbReference type="NCBI Taxonomy" id="3138240"/>
    <lineage>
        <taxon>Bacteria</taxon>
        <taxon>Bacillati</taxon>
        <taxon>Actinomycetota</taxon>
        <taxon>Actinomycetes</taxon>
        <taxon>Propionibacteriales</taxon>
        <taxon>Propionibacteriaceae</taxon>
        <taxon>Ammonicoccus</taxon>
    </lineage>
</organism>
<evidence type="ECO:0000313" key="3">
    <source>
        <dbReference type="EMBL" id="XAN06653.1"/>
    </source>
</evidence>
<evidence type="ECO:0000256" key="2">
    <source>
        <dbReference type="SAM" id="Phobius"/>
    </source>
</evidence>
<feature type="transmembrane region" description="Helical" evidence="2">
    <location>
        <begin position="227"/>
        <end position="248"/>
    </location>
</feature>
<accession>A0ABZ3FKU2</accession>
<evidence type="ECO:0000313" key="4">
    <source>
        <dbReference type="Proteomes" id="UP001442841"/>
    </source>
</evidence>
<keyword evidence="2" id="KW-1133">Transmembrane helix</keyword>
<feature type="region of interest" description="Disordered" evidence="1">
    <location>
        <begin position="255"/>
        <end position="294"/>
    </location>
</feature>
<keyword evidence="2" id="KW-0812">Transmembrane</keyword>
<dbReference type="RefSeq" id="WP_425308084.1">
    <property type="nucleotide sequence ID" value="NZ_CP154795.1"/>
</dbReference>
<keyword evidence="4" id="KW-1185">Reference proteome</keyword>
<gene>
    <name evidence="3" type="ORF">AADG42_04805</name>
</gene>
<keyword evidence="2" id="KW-0472">Membrane</keyword>
<feature type="region of interest" description="Disordered" evidence="1">
    <location>
        <begin position="161"/>
        <end position="181"/>
    </location>
</feature>
<name>A0ABZ3FKU2_9ACTN</name>
<reference evidence="3 4" key="1">
    <citation type="submission" date="2024-04" db="EMBL/GenBank/DDBJ databases">
        <title>Isolation of an actinomycete strain from pig manure.</title>
        <authorList>
            <person name="Gong T."/>
            <person name="Yu Z."/>
            <person name="An M."/>
            <person name="Wei C."/>
            <person name="Yang W."/>
            <person name="Liu L."/>
        </authorList>
    </citation>
    <scope>NUCLEOTIDE SEQUENCE [LARGE SCALE GENOMIC DNA]</scope>
    <source>
        <strain evidence="3 4">ZF39</strain>
    </source>
</reference>
<dbReference type="EMBL" id="CP154795">
    <property type="protein sequence ID" value="XAN06653.1"/>
    <property type="molecule type" value="Genomic_DNA"/>
</dbReference>
<feature type="transmembrane region" description="Helical" evidence="2">
    <location>
        <begin position="203"/>
        <end position="221"/>
    </location>
</feature>
<dbReference type="Proteomes" id="UP001442841">
    <property type="component" value="Chromosome"/>
</dbReference>
<proteinExistence type="predicted"/>
<sequence length="294" mass="32038">MTSALSPEIAVGIYGLRTFRIREDGYLLPVIFSSDDSAALPGIWGRGFCVATCLTNSSTEHEPPVDSCGCGIYSWNTLARLQRNYRDCTDHVVAVVALEGQTIEGFAGFRSQAARIVALWLNESLAPVRVQRAVRRTYPGIAIHHDRTRMISHHLSEAAAHSAAPTERPHARFSPRRPLPAPTRAKQSFAAQVVSWCGGLARALWWLVPVVSVVLLIGVLRHDVARMVAGVLLVLGLSLFPLLLGLGLDAKFERDHDRSEPAPRPKPARAATPRPPTPPTGRPVLVPAPLRLMS</sequence>